<organism evidence="8 9">
    <name type="scientific">Agrococcus casei LMG 22410</name>
    <dbReference type="NCBI Taxonomy" id="1255656"/>
    <lineage>
        <taxon>Bacteria</taxon>
        <taxon>Bacillati</taxon>
        <taxon>Actinomycetota</taxon>
        <taxon>Actinomycetes</taxon>
        <taxon>Micrococcales</taxon>
        <taxon>Microbacteriaceae</taxon>
        <taxon>Agrococcus</taxon>
    </lineage>
</organism>
<dbReference type="EMBL" id="FUHU01000003">
    <property type="protein sequence ID" value="SJM46396.1"/>
    <property type="molecule type" value="Genomic_DNA"/>
</dbReference>
<dbReference type="Proteomes" id="UP000195787">
    <property type="component" value="Unassembled WGS sequence"/>
</dbReference>
<dbReference type="Gene3D" id="1.10.3470.10">
    <property type="entry name" value="ABC transporter involved in vitamin B12 uptake, BtuC"/>
    <property type="match status" value="1"/>
</dbReference>
<keyword evidence="4 7" id="KW-1133">Transmembrane helix</keyword>
<dbReference type="GO" id="GO:0043190">
    <property type="term" value="C:ATP-binding cassette (ABC) transporter complex"/>
    <property type="evidence" value="ECO:0007669"/>
    <property type="project" value="InterPro"/>
</dbReference>
<evidence type="ECO:0000256" key="1">
    <source>
        <dbReference type="ARBA" id="ARBA00004141"/>
    </source>
</evidence>
<dbReference type="InterPro" id="IPR037294">
    <property type="entry name" value="ABC_BtuC-like"/>
</dbReference>
<evidence type="ECO:0000256" key="6">
    <source>
        <dbReference type="RuleBase" id="RU003943"/>
    </source>
</evidence>
<feature type="transmembrane region" description="Helical" evidence="7">
    <location>
        <begin position="184"/>
        <end position="206"/>
    </location>
</feature>
<feature type="transmembrane region" description="Helical" evidence="7">
    <location>
        <begin position="12"/>
        <end position="34"/>
    </location>
</feature>
<dbReference type="Pfam" id="PF00950">
    <property type="entry name" value="ABC-3"/>
    <property type="match status" value="1"/>
</dbReference>
<dbReference type="InterPro" id="IPR001626">
    <property type="entry name" value="ABC_TroCD"/>
</dbReference>
<name>A0A1R4ES53_9MICO</name>
<gene>
    <name evidence="8" type="ORF">CZ674_00460</name>
</gene>
<feature type="transmembrane region" description="Helical" evidence="7">
    <location>
        <begin position="93"/>
        <end position="115"/>
    </location>
</feature>
<proteinExistence type="inferred from homology"/>
<evidence type="ECO:0000313" key="9">
    <source>
        <dbReference type="Proteomes" id="UP000195787"/>
    </source>
</evidence>
<dbReference type="SUPFAM" id="SSF81345">
    <property type="entry name" value="ABC transporter involved in vitamin B12 uptake, BtuC"/>
    <property type="match status" value="1"/>
</dbReference>
<evidence type="ECO:0000256" key="5">
    <source>
        <dbReference type="ARBA" id="ARBA00023136"/>
    </source>
</evidence>
<accession>A0A1R4ES53</accession>
<comment type="subcellular location">
    <subcellularLocation>
        <location evidence="6">Cell membrane</location>
        <topology evidence="6">Multi-pass membrane protein</topology>
    </subcellularLocation>
    <subcellularLocation>
        <location evidence="1">Membrane</location>
        <topology evidence="1">Multi-pass membrane protein</topology>
    </subcellularLocation>
</comment>
<protein>
    <submittedName>
        <fullName evidence="8">Putative ABC transport system membrane protein</fullName>
    </submittedName>
</protein>
<evidence type="ECO:0000256" key="7">
    <source>
        <dbReference type="SAM" id="Phobius"/>
    </source>
</evidence>
<dbReference type="GO" id="GO:0010043">
    <property type="term" value="P:response to zinc ion"/>
    <property type="evidence" value="ECO:0007669"/>
    <property type="project" value="TreeGrafter"/>
</dbReference>
<keyword evidence="6" id="KW-0813">Transport</keyword>
<feature type="transmembrane region" description="Helical" evidence="7">
    <location>
        <begin position="135"/>
        <end position="153"/>
    </location>
</feature>
<dbReference type="RefSeq" id="WP_234988348.1">
    <property type="nucleotide sequence ID" value="NZ_FUHU01000003.1"/>
</dbReference>
<feature type="transmembrane region" description="Helical" evidence="7">
    <location>
        <begin position="41"/>
        <end position="60"/>
    </location>
</feature>
<keyword evidence="9" id="KW-1185">Reference proteome</keyword>
<feature type="transmembrane region" description="Helical" evidence="7">
    <location>
        <begin position="257"/>
        <end position="276"/>
    </location>
</feature>
<comment type="similarity">
    <text evidence="2 6">Belongs to the ABC-3 integral membrane protein family.</text>
</comment>
<evidence type="ECO:0000256" key="3">
    <source>
        <dbReference type="ARBA" id="ARBA00022692"/>
    </source>
</evidence>
<evidence type="ECO:0000313" key="8">
    <source>
        <dbReference type="EMBL" id="SJM46396.1"/>
    </source>
</evidence>
<evidence type="ECO:0000256" key="4">
    <source>
        <dbReference type="ARBA" id="ARBA00022989"/>
    </source>
</evidence>
<keyword evidence="3 6" id="KW-0812">Transmembrane</keyword>
<feature type="transmembrane region" description="Helical" evidence="7">
    <location>
        <begin position="160"/>
        <end position="178"/>
    </location>
</feature>
<dbReference type="GeneID" id="303171683"/>
<dbReference type="AlphaFoldDB" id="A0A1R4ES53"/>
<dbReference type="PANTHER" id="PTHR30477:SF13">
    <property type="entry name" value="IRON TRANSPORT SYSTEM MEMBRANE PROTEIN HI_0360-RELATED"/>
    <property type="match status" value="1"/>
</dbReference>
<feature type="transmembrane region" description="Helical" evidence="7">
    <location>
        <begin position="218"/>
        <end position="237"/>
    </location>
</feature>
<evidence type="ECO:0000256" key="2">
    <source>
        <dbReference type="ARBA" id="ARBA00008034"/>
    </source>
</evidence>
<sequence length="282" mass="28985">MIDLVNPFALPFMARALVTLLVLAVAAGTVGVIVNLRRLEFMSDGLTHAVFPGLVIGFIAAGSPGLLPGALVAALISAVLLSLLSRRSGDQNVIAIVLTSFFSLGIVVVSTMDGYSGQLTEMLFGRLLSVTDAQAVITAVLVAAAVLLVALTWRKQVFRAFDRSGSAAAGIRTTWLDIAANGAVAMFVVAAAAAVGTLLVLAVLIVPAASARLLTRTIAPAVVVATVIAALGSWLGLSLSWHLSIELDVQAAPGATVALTLVALYALAVVASLLLSKIRRVR</sequence>
<dbReference type="GO" id="GO:0055085">
    <property type="term" value="P:transmembrane transport"/>
    <property type="evidence" value="ECO:0007669"/>
    <property type="project" value="InterPro"/>
</dbReference>
<dbReference type="PANTHER" id="PTHR30477">
    <property type="entry name" value="ABC-TRANSPORTER METAL-BINDING PROTEIN"/>
    <property type="match status" value="1"/>
</dbReference>
<keyword evidence="5 7" id="KW-0472">Membrane</keyword>
<reference evidence="8 9" key="1">
    <citation type="submission" date="2017-02" db="EMBL/GenBank/DDBJ databases">
        <authorList>
            <person name="Peterson S.W."/>
        </authorList>
    </citation>
    <scope>NUCLEOTIDE SEQUENCE [LARGE SCALE GENOMIC DNA]</scope>
    <source>
        <strain evidence="8 9">LMG 22410</strain>
    </source>
</reference>